<evidence type="ECO:0000256" key="10">
    <source>
        <dbReference type="SAM" id="Coils"/>
    </source>
</evidence>
<dbReference type="CDD" id="cd00088">
    <property type="entry name" value="HPT"/>
    <property type="match status" value="1"/>
</dbReference>
<dbReference type="InterPro" id="IPR001610">
    <property type="entry name" value="PAC"/>
</dbReference>
<sequence length="1607" mass="176611">MRPPPPIWRWPLALLLAGALLSALTAWQWQRHNMAFAQAEFAIRSQLLADALTDRVRSYEYGLRGLRGAVLATGEWQISLPRLRAYAASRDIDKEFSGVRGYGFIRRLAPADLPRLLARMRQERGPGAGIQQLAPHDGPLAVIEYIEPEARNRAAVGLDIASEARRRAAALDAARTGQARLTAPITLLQASGQAHQSFLFLLPIYRPEASLDSPEQREAATLGWAFAPLSLDELLSSTHWRGENFAVSLRDQGAEEHTPFFQTGQAGTHPELQQTLVRTVYGRQWDISLAAPPGFVRGLHLTPVWLVLGSGLTVSLALAAVAWGVVVGRQRQATARVLQAQLVTLIEHSSDAIIGETLDGRIVSWNRAAEQIFGYAESEVAGRHAAWLLEPIEGLEEQDRRRARVLNGERLPAFDTQCHQRDGQWVDVSITLSAVTDAQGHIVGLAKTIRDIRERKLVERNLREFNARLEQEVLERTTQLEAARRDLQTILDAVPSMIGYWDHQLINRFANQAYQRWFGVDPGRLPGQRLGDLLGPDRFEQDRPQIEAALQGQAQTFERSMPAPGGQGLVHLLAHYLPDIQDGEVRGFYVLVHDVTEQAESRLRLSQALRENEALLSTIKSHALYSVTDRAGRIIDVNEGFCQISGYSREELIGQTHRLVNSGHHPQAFWQAMWRTVSSGHPWHGEVCNHTKQGQPYWVDSIIAPFVGAQGRIERFISIRTDITERKNAERRLAESQALLERTGRLAGVGGWQLDLGTGQLDWTVQVRQIHGVAEDHQPSLEEALAFYPGEAGTAMQQAIREATEHGRSWDLELPLRRADGQTIWVRSVGEPDAGPQEPAGPPVRLLGAIQDITARRAADQALLRLEAAEAASAAKTAFLANMSHEIRTPMNAVIGLSYLLEQTELDSEQRSCLSKIQMASRSLLGVINDVLDVSKIEAGEMTLDEAPFRLDELLHELREWMAPQAEAKGLVMTLEADAEVPRELQGDVQRIRQIFTNLLSNALKFTESGRIELVIHALEHGPERVVLRCEVTDTGMGIPQAVQARLFAPFTQADASTTRRFGGTGLGLSIVRHLTGLMGGEVGVRSQSGAGSTFWLTLPLRLPRDGTAKPPSERPMNQALEVLIADDLGTDRNILAAMARSLGWRAETVDSGQQLRARLRERLQHQRPPDALVADLHLADATALEVLEELGQEFGRQQLPPSVLLSAQAPLPTSELVDGTMGKPVSHSELFNAVNAAVARRSDRLDKVTQSTRLDAAGACWLPGMRLLLVDDSDINLEVARRILQREGADVTTCGNGQEALDLLRQSPLGFHAVLMDVQMPVMDGNEATRRLRQDMGLKDLPVIALTAGALVAERQRALDSGMDDFISKPLDPHALIRLLRRHVESRQGTPWPVERRQADAAATPPHWPRLPDIDTREAAERIGPDPAVFLRMLERLLQEYQDLRQAPTAEPAQNTTLAARLHKLRGSAGMLSAKVVQQLAGDAEALARSGGPEASLRPALEALAQALGRLNQQAAPPLAALRKADGQAPAAPASAPALPPPILQAWLDLLEAQDLGALARFRELAPALRQQLAPDTFAALQDAVERLSFGQAAAIAIQLRAGLAP</sequence>
<keyword evidence="8" id="KW-0472">Membrane</keyword>
<dbReference type="Proteomes" id="UP001204851">
    <property type="component" value="Unassembled WGS sequence"/>
</dbReference>
<evidence type="ECO:0000259" key="12">
    <source>
        <dbReference type="PROSITE" id="PS50110"/>
    </source>
</evidence>
<evidence type="ECO:0000256" key="5">
    <source>
        <dbReference type="ARBA" id="ARBA00022692"/>
    </source>
</evidence>
<keyword evidence="17" id="KW-1185">Reference proteome</keyword>
<dbReference type="SMART" id="SM00091">
    <property type="entry name" value="PAS"/>
    <property type="match status" value="4"/>
</dbReference>
<dbReference type="InterPro" id="IPR005467">
    <property type="entry name" value="His_kinase_dom"/>
</dbReference>
<dbReference type="InterPro" id="IPR003594">
    <property type="entry name" value="HATPase_dom"/>
</dbReference>
<dbReference type="PROSITE" id="PS50113">
    <property type="entry name" value="PAC"/>
    <property type="match status" value="3"/>
</dbReference>
<dbReference type="SMART" id="SM00388">
    <property type="entry name" value="HisKA"/>
    <property type="match status" value="1"/>
</dbReference>
<comment type="subcellular location">
    <subcellularLocation>
        <location evidence="2">Membrane</location>
    </subcellularLocation>
</comment>
<keyword evidence="6" id="KW-1133">Transmembrane helix</keyword>
<protein>
    <recommendedName>
        <fullName evidence="3">histidine kinase</fullName>
        <ecNumber evidence="3">2.7.13.3</ecNumber>
    </recommendedName>
</protein>
<feature type="domain" description="PAS" evidence="13">
    <location>
        <begin position="483"/>
        <end position="553"/>
    </location>
</feature>
<dbReference type="Pfam" id="PF03924">
    <property type="entry name" value="CHASE"/>
    <property type="match status" value="1"/>
</dbReference>
<dbReference type="PRINTS" id="PR00344">
    <property type="entry name" value="BCTRLSENSOR"/>
</dbReference>
<dbReference type="Gene3D" id="3.30.450.350">
    <property type="entry name" value="CHASE domain"/>
    <property type="match status" value="1"/>
</dbReference>
<dbReference type="CDD" id="cd16922">
    <property type="entry name" value="HATPase_EvgS-ArcB-TorS-like"/>
    <property type="match status" value="1"/>
</dbReference>
<feature type="domain" description="PAC" evidence="14">
    <location>
        <begin position="412"/>
        <end position="464"/>
    </location>
</feature>
<keyword evidence="5" id="KW-0812">Transmembrane</keyword>
<dbReference type="Gene3D" id="3.30.450.20">
    <property type="entry name" value="PAS domain"/>
    <property type="match status" value="4"/>
</dbReference>
<dbReference type="PANTHER" id="PTHR45339:SF5">
    <property type="entry name" value="HISTIDINE KINASE"/>
    <property type="match status" value="1"/>
</dbReference>
<feature type="modified residue" description="4-aspartylphosphate" evidence="9">
    <location>
        <position position="1176"/>
    </location>
</feature>
<dbReference type="InterPro" id="IPR004358">
    <property type="entry name" value="Sig_transdc_His_kin-like_C"/>
</dbReference>
<dbReference type="SMART" id="SM00387">
    <property type="entry name" value="HATPase_c"/>
    <property type="match status" value="1"/>
</dbReference>
<dbReference type="InterPro" id="IPR006189">
    <property type="entry name" value="CHASE_dom"/>
</dbReference>
<dbReference type="PROSITE" id="PS50110">
    <property type="entry name" value="RESPONSE_REGULATORY"/>
    <property type="match status" value="2"/>
</dbReference>
<dbReference type="CDD" id="cd00156">
    <property type="entry name" value="REC"/>
    <property type="match status" value="1"/>
</dbReference>
<dbReference type="CDD" id="cd00082">
    <property type="entry name" value="HisKA"/>
    <property type="match status" value="1"/>
</dbReference>
<proteinExistence type="predicted"/>
<dbReference type="SMART" id="SM01079">
    <property type="entry name" value="CHASE"/>
    <property type="match status" value="1"/>
</dbReference>
<dbReference type="Pfam" id="PF13426">
    <property type="entry name" value="PAS_9"/>
    <property type="match status" value="2"/>
</dbReference>
<evidence type="ECO:0000256" key="2">
    <source>
        <dbReference type="ARBA" id="ARBA00004370"/>
    </source>
</evidence>
<feature type="coiled-coil region" evidence="10">
    <location>
        <begin position="455"/>
        <end position="486"/>
    </location>
</feature>
<feature type="domain" description="PAS" evidence="13">
    <location>
        <begin position="338"/>
        <end position="409"/>
    </location>
</feature>
<evidence type="ECO:0000259" key="13">
    <source>
        <dbReference type="PROSITE" id="PS50112"/>
    </source>
</evidence>
<dbReference type="CDD" id="cd17546">
    <property type="entry name" value="REC_hyHK_CKI1_RcsC-like"/>
    <property type="match status" value="1"/>
</dbReference>
<feature type="domain" description="CHASE" evidence="15">
    <location>
        <begin position="74"/>
        <end position="237"/>
    </location>
</feature>
<evidence type="ECO:0000256" key="9">
    <source>
        <dbReference type="PROSITE-ProRule" id="PRU00169"/>
    </source>
</evidence>
<dbReference type="Gene3D" id="3.40.50.2300">
    <property type="match status" value="2"/>
</dbReference>
<dbReference type="InterPro" id="IPR013656">
    <property type="entry name" value="PAS_4"/>
</dbReference>
<dbReference type="SMART" id="SM00448">
    <property type="entry name" value="REC"/>
    <property type="match status" value="2"/>
</dbReference>
<dbReference type="SUPFAM" id="SSF55874">
    <property type="entry name" value="ATPase domain of HSP90 chaperone/DNA topoisomerase II/histidine kinase"/>
    <property type="match status" value="1"/>
</dbReference>
<feature type="domain" description="Response regulatory" evidence="12">
    <location>
        <begin position="1122"/>
        <end position="1239"/>
    </location>
</feature>
<keyword evidence="10" id="KW-0175">Coiled coil</keyword>
<accession>A0ABT1BKY3</accession>
<feature type="domain" description="PAC" evidence="14">
    <location>
        <begin position="810"/>
        <end position="865"/>
    </location>
</feature>
<dbReference type="InterPro" id="IPR036890">
    <property type="entry name" value="HATPase_C_sf"/>
</dbReference>
<comment type="caution">
    <text evidence="16">The sequence shown here is derived from an EMBL/GenBank/DDBJ whole genome shotgun (WGS) entry which is preliminary data.</text>
</comment>
<evidence type="ECO:0000256" key="6">
    <source>
        <dbReference type="ARBA" id="ARBA00022989"/>
    </source>
</evidence>
<dbReference type="SUPFAM" id="SSF47226">
    <property type="entry name" value="Histidine-containing phosphotransfer domain, HPT domain"/>
    <property type="match status" value="1"/>
</dbReference>
<dbReference type="InterPro" id="IPR035965">
    <property type="entry name" value="PAS-like_dom_sf"/>
</dbReference>
<dbReference type="InterPro" id="IPR036097">
    <property type="entry name" value="HisK_dim/P_sf"/>
</dbReference>
<dbReference type="PROSITE" id="PS50109">
    <property type="entry name" value="HIS_KIN"/>
    <property type="match status" value="1"/>
</dbReference>
<feature type="domain" description="Response regulatory" evidence="12">
    <location>
        <begin position="1267"/>
        <end position="1385"/>
    </location>
</feature>
<dbReference type="SUPFAM" id="SSF52172">
    <property type="entry name" value="CheY-like"/>
    <property type="match status" value="2"/>
</dbReference>
<dbReference type="Pfam" id="PF08448">
    <property type="entry name" value="PAS_4"/>
    <property type="match status" value="1"/>
</dbReference>
<name>A0ABT1BKY3_9BURK</name>
<feature type="domain" description="PAS" evidence="13">
    <location>
        <begin position="627"/>
        <end position="667"/>
    </location>
</feature>
<dbReference type="NCBIfam" id="TIGR00229">
    <property type="entry name" value="sensory_box"/>
    <property type="match status" value="3"/>
</dbReference>
<dbReference type="CDD" id="cd00130">
    <property type="entry name" value="PAS"/>
    <property type="match status" value="4"/>
</dbReference>
<evidence type="ECO:0000313" key="17">
    <source>
        <dbReference type="Proteomes" id="UP001204851"/>
    </source>
</evidence>
<organism evidence="16 17">
    <name type="scientific">Ideonella oryzae</name>
    <dbReference type="NCBI Taxonomy" id="2937441"/>
    <lineage>
        <taxon>Bacteria</taxon>
        <taxon>Pseudomonadati</taxon>
        <taxon>Pseudomonadota</taxon>
        <taxon>Betaproteobacteria</taxon>
        <taxon>Burkholderiales</taxon>
        <taxon>Sphaerotilaceae</taxon>
        <taxon>Ideonella</taxon>
    </lineage>
</organism>
<evidence type="ECO:0000259" key="11">
    <source>
        <dbReference type="PROSITE" id="PS50109"/>
    </source>
</evidence>
<dbReference type="InterPro" id="IPR000014">
    <property type="entry name" value="PAS"/>
</dbReference>
<keyword evidence="4 9" id="KW-0597">Phosphoprotein</keyword>
<feature type="domain" description="Histidine kinase" evidence="11">
    <location>
        <begin position="882"/>
        <end position="1103"/>
    </location>
</feature>
<dbReference type="PANTHER" id="PTHR45339">
    <property type="entry name" value="HYBRID SIGNAL TRANSDUCTION HISTIDINE KINASE J"/>
    <property type="match status" value="1"/>
</dbReference>
<dbReference type="InterPro" id="IPR011006">
    <property type="entry name" value="CheY-like_superfamily"/>
</dbReference>
<dbReference type="PROSITE" id="PS50112">
    <property type="entry name" value="PAS"/>
    <property type="match status" value="3"/>
</dbReference>
<dbReference type="Pfam" id="PF00072">
    <property type="entry name" value="Response_reg"/>
    <property type="match status" value="1"/>
</dbReference>
<gene>
    <name evidence="16" type="ORF">M0L44_09165</name>
</gene>
<evidence type="ECO:0000256" key="8">
    <source>
        <dbReference type="ARBA" id="ARBA00023136"/>
    </source>
</evidence>
<dbReference type="EC" id="2.7.13.3" evidence="3"/>
<dbReference type="InterPro" id="IPR001789">
    <property type="entry name" value="Sig_transdc_resp-reg_receiver"/>
</dbReference>
<dbReference type="Pfam" id="PF01627">
    <property type="entry name" value="Hpt"/>
    <property type="match status" value="1"/>
</dbReference>
<dbReference type="SUPFAM" id="SSF47384">
    <property type="entry name" value="Homodimeric domain of signal transducing histidine kinase"/>
    <property type="match status" value="1"/>
</dbReference>
<keyword evidence="7" id="KW-0902">Two-component regulatory system</keyword>
<dbReference type="SMART" id="SM00086">
    <property type="entry name" value="PAC"/>
    <property type="match status" value="4"/>
</dbReference>
<comment type="catalytic activity">
    <reaction evidence="1">
        <text>ATP + protein L-histidine = ADP + protein N-phospho-L-histidine.</text>
        <dbReference type="EC" id="2.7.13.3"/>
    </reaction>
</comment>
<evidence type="ECO:0000259" key="15">
    <source>
        <dbReference type="PROSITE" id="PS50839"/>
    </source>
</evidence>
<dbReference type="Pfam" id="PF00512">
    <property type="entry name" value="HisKA"/>
    <property type="match status" value="1"/>
</dbReference>
<evidence type="ECO:0000256" key="4">
    <source>
        <dbReference type="ARBA" id="ARBA00022553"/>
    </source>
</evidence>
<dbReference type="SUPFAM" id="SSF55785">
    <property type="entry name" value="PYP-like sensor domain (PAS domain)"/>
    <property type="match status" value="4"/>
</dbReference>
<feature type="domain" description="PAC" evidence="14">
    <location>
        <begin position="681"/>
        <end position="735"/>
    </location>
</feature>
<evidence type="ECO:0000256" key="1">
    <source>
        <dbReference type="ARBA" id="ARBA00000085"/>
    </source>
</evidence>
<dbReference type="Pfam" id="PF02518">
    <property type="entry name" value="HATPase_c"/>
    <property type="match status" value="1"/>
</dbReference>
<dbReference type="InterPro" id="IPR003661">
    <property type="entry name" value="HisK_dim/P_dom"/>
</dbReference>
<dbReference type="InterPro" id="IPR000700">
    <property type="entry name" value="PAS-assoc_C"/>
</dbReference>
<dbReference type="Gene3D" id="3.30.565.10">
    <property type="entry name" value="Histidine kinase-like ATPase, C-terminal domain"/>
    <property type="match status" value="1"/>
</dbReference>
<dbReference type="Gene3D" id="1.20.120.160">
    <property type="entry name" value="HPT domain"/>
    <property type="match status" value="1"/>
</dbReference>
<feature type="modified residue" description="4-aspartylphosphate" evidence="9">
    <location>
        <position position="1318"/>
    </location>
</feature>
<dbReference type="InterPro" id="IPR036641">
    <property type="entry name" value="HPT_dom_sf"/>
</dbReference>
<evidence type="ECO:0000313" key="16">
    <source>
        <dbReference type="EMBL" id="MCO5976878.1"/>
    </source>
</evidence>
<dbReference type="InterPro" id="IPR042240">
    <property type="entry name" value="CHASE_sf"/>
</dbReference>
<dbReference type="InterPro" id="IPR008207">
    <property type="entry name" value="Sig_transdc_His_kin_Hpt_dom"/>
</dbReference>
<evidence type="ECO:0000259" key="14">
    <source>
        <dbReference type="PROSITE" id="PS50113"/>
    </source>
</evidence>
<dbReference type="EMBL" id="JAMXMC010000005">
    <property type="protein sequence ID" value="MCO5976878.1"/>
    <property type="molecule type" value="Genomic_DNA"/>
</dbReference>
<dbReference type="Gene3D" id="1.10.287.130">
    <property type="match status" value="1"/>
</dbReference>
<evidence type="ECO:0000256" key="3">
    <source>
        <dbReference type="ARBA" id="ARBA00012438"/>
    </source>
</evidence>
<dbReference type="RefSeq" id="WP_252769383.1">
    <property type="nucleotide sequence ID" value="NZ_JAMXMC010000005.1"/>
</dbReference>
<evidence type="ECO:0000256" key="7">
    <source>
        <dbReference type="ARBA" id="ARBA00023012"/>
    </source>
</evidence>
<reference evidence="16 17" key="1">
    <citation type="submission" date="2022-06" db="EMBL/GenBank/DDBJ databases">
        <title>Ideonella sp. NS12-5 Genome sequencing and assembly.</title>
        <authorList>
            <person name="Jung Y."/>
        </authorList>
    </citation>
    <scope>NUCLEOTIDE SEQUENCE [LARGE SCALE GENOMIC DNA]</scope>
    <source>
        <strain evidence="16 17">NS12-5</strain>
    </source>
</reference>
<dbReference type="PROSITE" id="PS50839">
    <property type="entry name" value="CHASE"/>
    <property type="match status" value="1"/>
</dbReference>